<dbReference type="EMBL" id="DRMH01000060">
    <property type="protein sequence ID" value="HFC97756.1"/>
    <property type="molecule type" value="Genomic_DNA"/>
</dbReference>
<dbReference type="Proteomes" id="UP000886043">
    <property type="component" value="Unassembled WGS sequence"/>
</dbReference>
<gene>
    <name evidence="3" type="ORF">ENJ40_04775</name>
</gene>
<dbReference type="InterPro" id="IPR036280">
    <property type="entry name" value="Multihaem_cyt_sf"/>
</dbReference>
<reference evidence="3" key="1">
    <citation type="journal article" date="2020" name="mSystems">
        <title>Genome- and Community-Level Interaction Insights into Carbon Utilization and Element Cycling Functions of Hydrothermarchaeota in Hydrothermal Sediment.</title>
        <authorList>
            <person name="Zhou Z."/>
            <person name="Liu Y."/>
            <person name="Xu W."/>
            <person name="Pan J."/>
            <person name="Luo Z.H."/>
            <person name="Li M."/>
        </authorList>
    </citation>
    <scope>NUCLEOTIDE SEQUENCE [LARGE SCALE GENOMIC DNA]</scope>
    <source>
        <strain evidence="3">HyVt-483</strain>
    </source>
</reference>
<evidence type="ECO:0000256" key="1">
    <source>
        <dbReference type="ARBA" id="ARBA00022729"/>
    </source>
</evidence>
<comment type="caution">
    <text evidence="3">The sequence shown here is derived from an EMBL/GenBank/DDBJ whole genome shotgun (WGS) entry which is preliminary data.</text>
</comment>
<protein>
    <submittedName>
        <fullName evidence="3">Uncharacterized protein</fullName>
    </submittedName>
</protein>
<dbReference type="AlphaFoldDB" id="A0A7C3CKG2"/>
<dbReference type="Gene3D" id="3.90.10.10">
    <property type="entry name" value="Cytochrome C3"/>
    <property type="match status" value="1"/>
</dbReference>
<feature type="signal peptide" evidence="2">
    <location>
        <begin position="1"/>
        <end position="20"/>
    </location>
</feature>
<feature type="chain" id="PRO_5028114501" evidence="2">
    <location>
        <begin position="21"/>
        <end position="434"/>
    </location>
</feature>
<dbReference type="SUPFAM" id="SSF48695">
    <property type="entry name" value="Multiheme cytochromes"/>
    <property type="match status" value="1"/>
</dbReference>
<evidence type="ECO:0000256" key="2">
    <source>
        <dbReference type="SAM" id="SignalP"/>
    </source>
</evidence>
<proteinExistence type="predicted"/>
<sequence length="434" mass="49392">MRVLALALLLLAFAVNTAFPSGCLKCHEVKLDPRHDFSCTRCHGGNAASKEKEKAHRGLIARPAHPRNWDRACGSCHAREIKALKRSPHYTLSPAINAVLTAFGLPRVKSLLELPEPSSIKGPADLVYDLLRRRCLKCHLFYPGEDYPEARRGTGCAACHLPYAGGELVDHRFQKPTSRNCLHCHYGNRVGWDYYGFFAHDLPYAFRTPLVEGKFPPRPWGIEFHEMTPDVHARRGLSCTDCHGRAELMEGKSGRSCLSCHRGVAGRRPFHTRRVLSRVRCVSCHAVWMARDEGLYFTLYDAPDWEEWQELFVQEDAEIEGLFRDFFSGKTPRPFTTDKLSGKERRGVWFLTLRRRTFEKVKLGLDARGRVSPVRPILDLHLSYVNAEDEVLVEDLHPRGPVERPVVPHTIGPGDTFRSLRILVRFGLWPGSRR</sequence>
<dbReference type="InterPro" id="IPR051829">
    <property type="entry name" value="Multiheme_Cytochr_ET"/>
</dbReference>
<keyword evidence="1 2" id="KW-0732">Signal</keyword>
<evidence type="ECO:0000313" key="3">
    <source>
        <dbReference type="EMBL" id="HFC97756.1"/>
    </source>
</evidence>
<organism evidence="3">
    <name type="scientific">Thermosulfurimonas dismutans</name>
    <dbReference type="NCBI Taxonomy" id="999894"/>
    <lineage>
        <taxon>Bacteria</taxon>
        <taxon>Pseudomonadati</taxon>
        <taxon>Thermodesulfobacteriota</taxon>
        <taxon>Thermodesulfobacteria</taxon>
        <taxon>Thermodesulfobacteriales</taxon>
        <taxon>Thermodesulfobacteriaceae</taxon>
        <taxon>Thermosulfurimonas</taxon>
    </lineage>
</organism>
<name>A0A7C3CKG2_9BACT</name>
<dbReference type="PANTHER" id="PTHR35038">
    <property type="entry name" value="DISSIMILATORY SULFITE REDUCTASE SIRA"/>
    <property type="match status" value="1"/>
</dbReference>
<accession>A0A7C3CKG2</accession>